<dbReference type="EMBL" id="JBHSCW010000003">
    <property type="protein sequence ID" value="MFC4351663.1"/>
    <property type="molecule type" value="Genomic_DNA"/>
</dbReference>
<dbReference type="PANTHER" id="PTHR36926:SF1">
    <property type="entry name" value="COLICIN V PRODUCTION PROTEIN"/>
    <property type="match status" value="1"/>
</dbReference>
<evidence type="ECO:0000256" key="4">
    <source>
        <dbReference type="ARBA" id="ARBA00023136"/>
    </source>
</evidence>
<feature type="transmembrane region" description="Helical" evidence="6">
    <location>
        <begin position="33"/>
        <end position="53"/>
    </location>
</feature>
<evidence type="ECO:0000256" key="1">
    <source>
        <dbReference type="ARBA" id="ARBA00004141"/>
    </source>
</evidence>
<dbReference type="Pfam" id="PF02674">
    <property type="entry name" value="Colicin_V"/>
    <property type="match status" value="1"/>
</dbReference>
<keyword evidence="4 6" id="KW-0472">Membrane</keyword>
<accession>A0ABV8ULH6</accession>
<name>A0ABV8ULH6_9PROT</name>
<dbReference type="Proteomes" id="UP001595799">
    <property type="component" value="Unassembled WGS sequence"/>
</dbReference>
<protein>
    <submittedName>
        <fullName evidence="7">CvpA family protein</fullName>
    </submittedName>
</protein>
<feature type="transmembrane region" description="Helical" evidence="6">
    <location>
        <begin position="106"/>
        <end position="130"/>
    </location>
</feature>
<evidence type="ECO:0000313" key="8">
    <source>
        <dbReference type="Proteomes" id="UP001595799"/>
    </source>
</evidence>
<comment type="subcellular location">
    <subcellularLocation>
        <location evidence="1">Membrane</location>
        <topology evidence="1">Multi-pass membrane protein</topology>
    </subcellularLocation>
</comment>
<dbReference type="RefSeq" id="WP_382421988.1">
    <property type="nucleotide sequence ID" value="NZ_JBHSCW010000003.1"/>
</dbReference>
<evidence type="ECO:0000256" key="5">
    <source>
        <dbReference type="SAM" id="MobiDB-lite"/>
    </source>
</evidence>
<keyword evidence="8" id="KW-1185">Reference proteome</keyword>
<dbReference type="PANTHER" id="PTHR36926">
    <property type="entry name" value="COLICIN V PRODUCTION PROTEIN"/>
    <property type="match status" value="1"/>
</dbReference>
<gene>
    <name evidence="7" type="ORF">ACFOW6_08935</name>
</gene>
<feature type="transmembrane region" description="Helical" evidence="6">
    <location>
        <begin position="6"/>
        <end position="26"/>
    </location>
</feature>
<reference evidence="8" key="1">
    <citation type="journal article" date="2019" name="Int. J. Syst. Evol. Microbiol.">
        <title>The Global Catalogue of Microorganisms (GCM) 10K type strain sequencing project: providing services to taxonomists for standard genome sequencing and annotation.</title>
        <authorList>
            <consortium name="The Broad Institute Genomics Platform"/>
            <consortium name="The Broad Institute Genome Sequencing Center for Infectious Disease"/>
            <person name="Wu L."/>
            <person name="Ma J."/>
        </authorList>
    </citation>
    <scope>NUCLEOTIDE SEQUENCE [LARGE SCALE GENOMIC DNA]</scope>
    <source>
        <strain evidence="8">CECT 8472</strain>
    </source>
</reference>
<sequence>MDNLPINAVDLAILVVLVLSGLLAFSRGFVHEFLGLIAWIGAALVTLHFFLPAQAIARDIIAIEILADIAAGLVLFLVALFFFSLISRTIGKRVRESSIGFLDRSLGLLFGLARGALVVCLLWLVLSWLMPPADRPQWVQEARALPLLESGAELIRDVVPQELVLPGEDTRGQETVDPVPPLQPDTSNGETEEEEQSGYTDDSRREMNRLMEQQQ</sequence>
<dbReference type="InterPro" id="IPR052719">
    <property type="entry name" value="CvpA-like"/>
</dbReference>
<keyword evidence="2 6" id="KW-0812">Transmembrane</keyword>
<keyword evidence="3 6" id="KW-1133">Transmembrane helix</keyword>
<evidence type="ECO:0000256" key="2">
    <source>
        <dbReference type="ARBA" id="ARBA00022692"/>
    </source>
</evidence>
<organism evidence="7 8">
    <name type="scientific">Fodinicurvata halophila</name>
    <dbReference type="NCBI Taxonomy" id="1419723"/>
    <lineage>
        <taxon>Bacteria</taxon>
        <taxon>Pseudomonadati</taxon>
        <taxon>Pseudomonadota</taxon>
        <taxon>Alphaproteobacteria</taxon>
        <taxon>Rhodospirillales</taxon>
        <taxon>Rhodovibrionaceae</taxon>
        <taxon>Fodinicurvata</taxon>
    </lineage>
</organism>
<evidence type="ECO:0000256" key="3">
    <source>
        <dbReference type="ARBA" id="ARBA00022989"/>
    </source>
</evidence>
<dbReference type="InterPro" id="IPR003825">
    <property type="entry name" value="Colicin-V_CvpA"/>
</dbReference>
<feature type="transmembrane region" description="Helical" evidence="6">
    <location>
        <begin position="65"/>
        <end position="86"/>
    </location>
</feature>
<feature type="region of interest" description="Disordered" evidence="5">
    <location>
        <begin position="166"/>
        <end position="215"/>
    </location>
</feature>
<evidence type="ECO:0000313" key="7">
    <source>
        <dbReference type="EMBL" id="MFC4351663.1"/>
    </source>
</evidence>
<comment type="caution">
    <text evidence="7">The sequence shown here is derived from an EMBL/GenBank/DDBJ whole genome shotgun (WGS) entry which is preliminary data.</text>
</comment>
<evidence type="ECO:0000256" key="6">
    <source>
        <dbReference type="SAM" id="Phobius"/>
    </source>
</evidence>
<proteinExistence type="predicted"/>